<dbReference type="PANTHER" id="PTHR45138:SF9">
    <property type="entry name" value="DIGUANYLATE CYCLASE DGCM-RELATED"/>
    <property type="match status" value="1"/>
</dbReference>
<dbReference type="SUPFAM" id="SSF141868">
    <property type="entry name" value="EAL domain-like"/>
    <property type="match status" value="1"/>
</dbReference>
<dbReference type="CDD" id="cd01949">
    <property type="entry name" value="GGDEF"/>
    <property type="match status" value="1"/>
</dbReference>
<dbReference type="AlphaFoldDB" id="A0A2W6AGQ1"/>
<dbReference type="Gene3D" id="3.30.70.270">
    <property type="match status" value="1"/>
</dbReference>
<dbReference type="GO" id="GO:1902201">
    <property type="term" value="P:negative regulation of bacterial-type flagellum-dependent cell motility"/>
    <property type="evidence" value="ECO:0007669"/>
    <property type="project" value="TreeGrafter"/>
</dbReference>
<accession>A0A2W6AGQ1</accession>
<dbReference type="NCBIfam" id="TIGR00254">
    <property type="entry name" value="GGDEF"/>
    <property type="match status" value="1"/>
</dbReference>
<evidence type="ECO:0008006" key="6">
    <source>
        <dbReference type="Google" id="ProtNLM"/>
    </source>
</evidence>
<sequence>MVTARAVPKLGDMDHSRAENNPPADSRLTTPGSALLPVFSISDRATIAYEVISRPPSDLDPIALAQRALDSAQQTSPAVLFVPCPQGIADSGAFQPAQLATRPGVVPSEVAWTLPRDGSIDEGSAIGDRAAELRAAGFLLALEAEGWPTVGHERILAVRPDYLLLRAELVAGLRDSLTARAELAGLISFAARLDVRLIARGVDDQATAMTLVALGVQFGSGEHLSAPLVLDGAVAVPGDQVVGPSWFRQHEPRKLEAPERAALVATRVADLPEHAVEAPADDTFAHALGEIAQRVQAEHDPMRILNVITELLPRIMPMSALAIFDASWETDTLRPLVVAGQDIEALRDQPFPMSKGITGWAFMRGLPYNCDNTVAHPAASTVPGTERDDATESLLVIPLVAGDHRIGVLDVWRNGANAFSTRDLEHCALVAHVTAAAWHNAQLYHQLEDRARTDSLTGLHNTRWWDEMAAQEAARVLRGGAEIGVLLLDLDHFKRVNDTGGHAAGDRTLRNVARTLRAAVRTGDEVVRFGGEEFLILLHESGMDGALRVAETVRHAVATMPHPEPGPPVTASVGVAVFPANGPTLDDAVRAADLAMYRAKAQGRNRVAAAEPAQPSTAAASPRRVRRTAVPTLTFALQAAPTCTAEHRSSLSTDLRPQPHSSDVP</sequence>
<dbReference type="Pfam" id="PF00990">
    <property type="entry name" value="GGDEF"/>
    <property type="match status" value="1"/>
</dbReference>
<dbReference type="InterPro" id="IPR000160">
    <property type="entry name" value="GGDEF_dom"/>
</dbReference>
<dbReference type="EMBL" id="QHBU01000061">
    <property type="protein sequence ID" value="PZR82684.1"/>
    <property type="molecule type" value="Genomic_DNA"/>
</dbReference>
<proteinExistence type="predicted"/>
<dbReference type="GO" id="GO:0043709">
    <property type="term" value="P:cell adhesion involved in single-species biofilm formation"/>
    <property type="evidence" value="ECO:0007669"/>
    <property type="project" value="TreeGrafter"/>
</dbReference>
<feature type="region of interest" description="Disordered" evidence="1">
    <location>
        <begin position="603"/>
        <end position="626"/>
    </location>
</feature>
<dbReference type="InterPro" id="IPR050469">
    <property type="entry name" value="Diguanylate_Cyclase"/>
</dbReference>
<dbReference type="SMART" id="SM00052">
    <property type="entry name" value="EAL"/>
    <property type="match status" value="1"/>
</dbReference>
<feature type="domain" description="GGDEF" evidence="3">
    <location>
        <begin position="481"/>
        <end position="612"/>
    </location>
</feature>
<dbReference type="Proteomes" id="UP000248724">
    <property type="component" value="Unassembled WGS sequence"/>
</dbReference>
<dbReference type="InterPro" id="IPR029787">
    <property type="entry name" value="Nucleotide_cyclase"/>
</dbReference>
<feature type="region of interest" description="Disordered" evidence="1">
    <location>
        <begin position="1"/>
        <end position="32"/>
    </location>
</feature>
<dbReference type="SMART" id="SM00267">
    <property type="entry name" value="GGDEF"/>
    <property type="match status" value="1"/>
</dbReference>
<dbReference type="InterPro" id="IPR001633">
    <property type="entry name" value="EAL_dom"/>
</dbReference>
<feature type="compositionally biased region" description="Polar residues" evidence="1">
    <location>
        <begin position="650"/>
        <end position="665"/>
    </location>
</feature>
<evidence type="ECO:0000259" key="3">
    <source>
        <dbReference type="PROSITE" id="PS50887"/>
    </source>
</evidence>
<feature type="compositionally biased region" description="Low complexity" evidence="1">
    <location>
        <begin position="608"/>
        <end position="622"/>
    </location>
</feature>
<dbReference type="InterPro" id="IPR035919">
    <property type="entry name" value="EAL_sf"/>
</dbReference>
<organism evidence="4 5">
    <name type="scientific">Candidatus Aeolococcus gillhamiae</name>
    <dbReference type="NCBI Taxonomy" id="3127015"/>
    <lineage>
        <taxon>Bacteria</taxon>
        <taxon>Bacillati</taxon>
        <taxon>Candidatus Dormiibacterota</taxon>
        <taxon>Candidatus Dormibacteria</taxon>
        <taxon>Candidatus Aeolococcales</taxon>
        <taxon>Candidatus Aeolococcaceae</taxon>
        <taxon>Candidatus Aeolococcus</taxon>
    </lineage>
</organism>
<dbReference type="GO" id="GO:0052621">
    <property type="term" value="F:diguanylate cyclase activity"/>
    <property type="evidence" value="ECO:0007669"/>
    <property type="project" value="TreeGrafter"/>
</dbReference>
<dbReference type="Gene3D" id="3.20.20.450">
    <property type="entry name" value="EAL domain"/>
    <property type="match status" value="1"/>
</dbReference>
<evidence type="ECO:0000313" key="4">
    <source>
        <dbReference type="EMBL" id="PZR82684.1"/>
    </source>
</evidence>
<dbReference type="PROSITE" id="PS50887">
    <property type="entry name" value="GGDEF"/>
    <property type="match status" value="1"/>
</dbReference>
<dbReference type="SUPFAM" id="SSF55781">
    <property type="entry name" value="GAF domain-like"/>
    <property type="match status" value="1"/>
</dbReference>
<protein>
    <recommendedName>
        <fullName evidence="6">GGDEF domain-containing protein</fullName>
    </recommendedName>
</protein>
<dbReference type="InterPro" id="IPR003018">
    <property type="entry name" value="GAF"/>
</dbReference>
<feature type="domain" description="EAL" evidence="2">
    <location>
        <begin position="1"/>
        <end position="241"/>
    </location>
</feature>
<dbReference type="Pfam" id="PF00563">
    <property type="entry name" value="EAL"/>
    <property type="match status" value="1"/>
</dbReference>
<dbReference type="InterPro" id="IPR043128">
    <property type="entry name" value="Rev_trsase/Diguanyl_cyclase"/>
</dbReference>
<reference evidence="4 5" key="1">
    <citation type="journal article" date="2017" name="Nature">
        <title>Atmospheric trace gases support primary production in Antarctic desert surface soil.</title>
        <authorList>
            <person name="Ji M."/>
            <person name="Greening C."/>
            <person name="Vanwonterghem I."/>
            <person name="Carere C.R."/>
            <person name="Bay S.K."/>
            <person name="Steen J.A."/>
            <person name="Montgomery K."/>
            <person name="Lines T."/>
            <person name="Beardall J."/>
            <person name="van Dorst J."/>
            <person name="Snape I."/>
            <person name="Stott M.B."/>
            <person name="Hugenholtz P."/>
            <person name="Ferrari B.C."/>
        </authorList>
    </citation>
    <scope>NUCLEOTIDE SEQUENCE [LARGE SCALE GENOMIC DNA]</scope>
    <source>
        <strain evidence="4">RRmetagenome_bin12</strain>
    </source>
</reference>
<dbReference type="PROSITE" id="PS50883">
    <property type="entry name" value="EAL"/>
    <property type="match status" value="1"/>
</dbReference>
<feature type="region of interest" description="Disordered" evidence="1">
    <location>
        <begin position="641"/>
        <end position="665"/>
    </location>
</feature>
<dbReference type="SMART" id="SM00065">
    <property type="entry name" value="GAF"/>
    <property type="match status" value="1"/>
</dbReference>
<evidence type="ECO:0000256" key="1">
    <source>
        <dbReference type="SAM" id="MobiDB-lite"/>
    </source>
</evidence>
<dbReference type="SUPFAM" id="SSF55073">
    <property type="entry name" value="Nucleotide cyclase"/>
    <property type="match status" value="1"/>
</dbReference>
<dbReference type="Gene3D" id="3.30.450.40">
    <property type="match status" value="1"/>
</dbReference>
<dbReference type="PANTHER" id="PTHR45138">
    <property type="entry name" value="REGULATORY COMPONENTS OF SENSORY TRANSDUCTION SYSTEM"/>
    <property type="match status" value="1"/>
</dbReference>
<name>A0A2W6AGQ1_9BACT</name>
<evidence type="ECO:0000313" key="5">
    <source>
        <dbReference type="Proteomes" id="UP000248724"/>
    </source>
</evidence>
<dbReference type="Pfam" id="PF13185">
    <property type="entry name" value="GAF_2"/>
    <property type="match status" value="1"/>
</dbReference>
<evidence type="ECO:0000259" key="2">
    <source>
        <dbReference type="PROSITE" id="PS50883"/>
    </source>
</evidence>
<dbReference type="GO" id="GO:0005886">
    <property type="term" value="C:plasma membrane"/>
    <property type="evidence" value="ECO:0007669"/>
    <property type="project" value="TreeGrafter"/>
</dbReference>
<dbReference type="FunFam" id="3.30.70.270:FF:000001">
    <property type="entry name" value="Diguanylate cyclase domain protein"/>
    <property type="match status" value="1"/>
</dbReference>
<comment type="caution">
    <text evidence="4">The sequence shown here is derived from an EMBL/GenBank/DDBJ whole genome shotgun (WGS) entry which is preliminary data.</text>
</comment>
<dbReference type="InterPro" id="IPR029016">
    <property type="entry name" value="GAF-like_dom_sf"/>
</dbReference>
<gene>
    <name evidence="4" type="ORF">DLM65_03410</name>
</gene>